<name>A0A1E4RP28_9ASCO</name>
<dbReference type="InterPro" id="IPR002312">
    <property type="entry name" value="Asp/Asn-tRNA-synth_IIb"/>
</dbReference>
<dbReference type="Gene3D" id="3.30.930.10">
    <property type="entry name" value="Bira Bifunctional Protein, Domain 2"/>
    <property type="match status" value="1"/>
</dbReference>
<proteinExistence type="inferred from homology"/>
<evidence type="ECO:0000256" key="6">
    <source>
        <dbReference type="ARBA" id="ARBA00022917"/>
    </source>
</evidence>
<dbReference type="GO" id="GO:0004816">
    <property type="term" value="F:asparagine-tRNA ligase activity"/>
    <property type="evidence" value="ECO:0007669"/>
    <property type="project" value="UniProtKB-EC"/>
</dbReference>
<keyword evidence="4" id="KW-0547">Nucleotide-binding</keyword>
<evidence type="ECO:0000256" key="5">
    <source>
        <dbReference type="ARBA" id="ARBA00022840"/>
    </source>
</evidence>
<keyword evidence="12" id="KW-1185">Reference proteome</keyword>
<keyword evidence="3" id="KW-0436">Ligase</keyword>
<dbReference type="InterPro" id="IPR045864">
    <property type="entry name" value="aa-tRNA-synth_II/BPL/LPL"/>
</dbReference>
<evidence type="ECO:0000256" key="3">
    <source>
        <dbReference type="ARBA" id="ARBA00022598"/>
    </source>
</evidence>
<evidence type="ECO:0000313" key="12">
    <source>
        <dbReference type="Proteomes" id="UP000095085"/>
    </source>
</evidence>
<dbReference type="CDD" id="cd04318">
    <property type="entry name" value="EcAsnRS_like_N"/>
    <property type="match status" value="1"/>
</dbReference>
<dbReference type="AlphaFoldDB" id="A0A1E4RP28"/>
<dbReference type="PROSITE" id="PS50862">
    <property type="entry name" value="AA_TRNA_LIGASE_II"/>
    <property type="match status" value="1"/>
</dbReference>
<dbReference type="Gene3D" id="2.40.50.140">
    <property type="entry name" value="Nucleic acid-binding proteins"/>
    <property type="match status" value="1"/>
</dbReference>
<dbReference type="NCBIfam" id="TIGR00457">
    <property type="entry name" value="asnS"/>
    <property type="match status" value="1"/>
</dbReference>
<dbReference type="GO" id="GO:0005739">
    <property type="term" value="C:mitochondrion"/>
    <property type="evidence" value="ECO:0007669"/>
    <property type="project" value="EnsemblFungi"/>
</dbReference>
<sequence length="490" mass="55844">MGEPHRVNFCNNILDPTIKELLLNPPKNDSIVSTQGHIKSIRQFKNIGFIDLSDGSTYLSLSIVIGNPESAFKQNRYQVGQSISVKGLWRDSQGTQKHELVYDPEENGHSLSLIGGVTESYPIQKKSQTLQFLRTLPTLRHRTSTLAAILRFRSFMESKMNDFFESESFVKVSPPLITSSDCEGAGEQFKVEPLNKPVAKDKEEDLFFGKNTYLTVSTQLHLEVLAQSLNRVWTLTPCFRAENSNTNRHLSEFWMLEAEICYISDVRQLTAFTEAMLRYVTVSIRDKADSINSSGNFDDLINSRFNKLDIENITNRWSTLLSDKPWPTITYTEAIDIINKVKNKGRLKGRLNWGDSIQTDHEKWLAGEHFNSPVFITDYPASEKPFYMPPSTDFNPERPTVACFDLIVPGMGELIGGSMREHRYNELVAEMKRRNMDIEEMDWYLSTRLNGSVPHGGFGMGFERLISYLGAMENIKDVIPFPRAPQICHC</sequence>
<dbReference type="SUPFAM" id="SSF55681">
    <property type="entry name" value="Class II aaRS and biotin synthetases"/>
    <property type="match status" value="1"/>
</dbReference>
<dbReference type="EMBL" id="KV454539">
    <property type="protein sequence ID" value="ODV69013.1"/>
    <property type="molecule type" value="Genomic_DNA"/>
</dbReference>
<dbReference type="GeneID" id="30996714"/>
<keyword evidence="7 11" id="KW-0030">Aminoacyl-tRNA synthetase</keyword>
<keyword evidence="6" id="KW-0648">Protein biosynthesis</keyword>
<evidence type="ECO:0000256" key="9">
    <source>
        <dbReference type="ARBA" id="ARBA00068798"/>
    </source>
</evidence>
<evidence type="ECO:0000256" key="4">
    <source>
        <dbReference type="ARBA" id="ARBA00022741"/>
    </source>
</evidence>
<dbReference type="OrthoDB" id="43906at2759"/>
<gene>
    <name evidence="11" type="ORF">HYPBUDRAFT_156014</name>
</gene>
<dbReference type="InterPro" id="IPR004364">
    <property type="entry name" value="Aa-tRNA-synt_II"/>
</dbReference>
<dbReference type="InterPro" id="IPR004522">
    <property type="entry name" value="Asn-tRNA-ligase"/>
</dbReference>
<dbReference type="PRINTS" id="PR01042">
    <property type="entry name" value="TRNASYNTHASP"/>
</dbReference>
<evidence type="ECO:0000259" key="10">
    <source>
        <dbReference type="PROSITE" id="PS50862"/>
    </source>
</evidence>
<dbReference type="Proteomes" id="UP000095085">
    <property type="component" value="Unassembled WGS sequence"/>
</dbReference>
<keyword evidence="5" id="KW-0067">ATP-binding</keyword>
<dbReference type="GO" id="GO:0070145">
    <property type="term" value="P:mitochondrial asparaginyl-tRNA aminoacylation"/>
    <property type="evidence" value="ECO:0007669"/>
    <property type="project" value="EnsemblFungi"/>
</dbReference>
<organism evidence="11 12">
    <name type="scientific">Hyphopichia burtonii NRRL Y-1933</name>
    <dbReference type="NCBI Taxonomy" id="984485"/>
    <lineage>
        <taxon>Eukaryota</taxon>
        <taxon>Fungi</taxon>
        <taxon>Dikarya</taxon>
        <taxon>Ascomycota</taxon>
        <taxon>Saccharomycotina</taxon>
        <taxon>Pichiomycetes</taxon>
        <taxon>Debaryomycetaceae</taxon>
        <taxon>Hyphopichia</taxon>
    </lineage>
</organism>
<evidence type="ECO:0000256" key="2">
    <source>
        <dbReference type="ARBA" id="ARBA00012816"/>
    </source>
</evidence>
<dbReference type="FunFam" id="3.30.930.10:FF:000016">
    <property type="entry name" value="Asparagine--tRNA ligase"/>
    <property type="match status" value="1"/>
</dbReference>
<dbReference type="CDD" id="cd00776">
    <property type="entry name" value="AsxRS_core"/>
    <property type="match status" value="1"/>
</dbReference>
<dbReference type="STRING" id="984485.A0A1E4RP28"/>
<dbReference type="InterPro" id="IPR006195">
    <property type="entry name" value="aa-tRNA-synth_II"/>
</dbReference>
<dbReference type="NCBIfam" id="NF003037">
    <property type="entry name" value="PRK03932.1"/>
    <property type="match status" value="1"/>
</dbReference>
<protein>
    <recommendedName>
        <fullName evidence="9">Asparagine--tRNA ligase, mitochondrial</fullName>
        <ecNumber evidence="2">6.1.1.22</ecNumber>
    </recommendedName>
    <alternativeName>
        <fullName evidence="8">Asparaginyl-tRNA synthetase</fullName>
    </alternativeName>
</protein>
<reference evidence="12" key="1">
    <citation type="submission" date="2016-05" db="EMBL/GenBank/DDBJ databases">
        <title>Comparative genomics of biotechnologically important yeasts.</title>
        <authorList>
            <consortium name="DOE Joint Genome Institute"/>
            <person name="Riley R."/>
            <person name="Haridas S."/>
            <person name="Wolfe K.H."/>
            <person name="Lopes M.R."/>
            <person name="Hittinger C.T."/>
            <person name="Goker M."/>
            <person name="Salamov A."/>
            <person name="Wisecaver J."/>
            <person name="Long T.M."/>
            <person name="Aerts A.L."/>
            <person name="Barry K."/>
            <person name="Choi C."/>
            <person name="Clum A."/>
            <person name="Coughlan A.Y."/>
            <person name="Deshpande S."/>
            <person name="Douglass A.P."/>
            <person name="Hanson S.J."/>
            <person name="Klenk H.-P."/>
            <person name="Labutti K."/>
            <person name="Lapidus A."/>
            <person name="Lindquist E."/>
            <person name="Lipzen A."/>
            <person name="Meier-Kolthoff J.P."/>
            <person name="Ohm R.A."/>
            <person name="Otillar R.P."/>
            <person name="Pangilinan J."/>
            <person name="Peng Y."/>
            <person name="Rokas A."/>
            <person name="Rosa C.A."/>
            <person name="Scheuner C."/>
            <person name="Sibirny A.A."/>
            <person name="Slot J.C."/>
            <person name="Stielow J.B."/>
            <person name="Sun H."/>
            <person name="Kurtzman C.P."/>
            <person name="Blackwell M."/>
            <person name="Grigoriev I.V."/>
            <person name="Jeffries T.W."/>
        </authorList>
    </citation>
    <scope>NUCLEOTIDE SEQUENCE [LARGE SCALE GENOMIC DNA]</scope>
    <source>
        <strain evidence="12">NRRL Y-1933</strain>
    </source>
</reference>
<dbReference type="PANTHER" id="PTHR22594:SF34">
    <property type="entry name" value="ASPARAGINE--TRNA LIGASE, MITOCHONDRIAL-RELATED"/>
    <property type="match status" value="1"/>
</dbReference>
<evidence type="ECO:0000256" key="7">
    <source>
        <dbReference type="ARBA" id="ARBA00023146"/>
    </source>
</evidence>
<feature type="domain" description="Aminoacyl-transfer RNA synthetases class-II family profile" evidence="10">
    <location>
        <begin position="150"/>
        <end position="480"/>
    </location>
</feature>
<dbReference type="InterPro" id="IPR012340">
    <property type="entry name" value="NA-bd_OB-fold"/>
</dbReference>
<evidence type="ECO:0000256" key="8">
    <source>
        <dbReference type="ARBA" id="ARBA00029886"/>
    </source>
</evidence>
<dbReference type="RefSeq" id="XP_020078080.1">
    <property type="nucleotide sequence ID" value="XM_020222165.1"/>
</dbReference>
<dbReference type="EC" id="6.1.1.22" evidence="2"/>
<evidence type="ECO:0000313" key="11">
    <source>
        <dbReference type="EMBL" id="ODV69013.1"/>
    </source>
</evidence>
<dbReference type="Pfam" id="PF00152">
    <property type="entry name" value="tRNA-synt_2"/>
    <property type="match status" value="1"/>
</dbReference>
<dbReference type="GO" id="GO:0005524">
    <property type="term" value="F:ATP binding"/>
    <property type="evidence" value="ECO:0007669"/>
    <property type="project" value="UniProtKB-KW"/>
</dbReference>
<evidence type="ECO:0000256" key="1">
    <source>
        <dbReference type="ARBA" id="ARBA00008226"/>
    </source>
</evidence>
<comment type="similarity">
    <text evidence="1">Belongs to the class-II aminoacyl-tRNA synthetase family.</text>
</comment>
<dbReference type="PANTHER" id="PTHR22594">
    <property type="entry name" value="ASPARTYL/LYSYL-TRNA SYNTHETASE"/>
    <property type="match status" value="1"/>
</dbReference>
<accession>A0A1E4RP28</accession>